<evidence type="ECO:0000256" key="1">
    <source>
        <dbReference type="ARBA" id="ARBA00004613"/>
    </source>
</evidence>
<dbReference type="PANTHER" id="PTHR11876:SF2">
    <property type="entry name" value="ALPHA-DEFENSIN 1-RELATED"/>
    <property type="match status" value="1"/>
</dbReference>
<dbReference type="PIRSF" id="PIRSF001875">
    <property type="entry name" value="Alpha-defensin"/>
    <property type="match status" value="1"/>
</dbReference>
<dbReference type="GO" id="GO:0050830">
    <property type="term" value="P:defense response to Gram-positive bacterium"/>
    <property type="evidence" value="ECO:0007669"/>
    <property type="project" value="TreeGrafter"/>
</dbReference>
<dbReference type="GO" id="GO:0002227">
    <property type="term" value="P:innate immune response in mucosa"/>
    <property type="evidence" value="ECO:0007669"/>
    <property type="project" value="TreeGrafter"/>
</dbReference>
<evidence type="ECO:0000256" key="7">
    <source>
        <dbReference type="SAM" id="MobiDB-lite"/>
    </source>
</evidence>
<dbReference type="Ensembl" id="ENSCGRT00001014952.1">
    <property type="protein sequence ID" value="ENSCGRP00001010727.1"/>
    <property type="gene ID" value="ENSCGRG00001012550.1"/>
</dbReference>
<evidence type="ECO:0000313" key="11">
    <source>
        <dbReference type="Proteomes" id="UP000694386"/>
    </source>
</evidence>
<keyword evidence="3" id="KW-0964">Secreted</keyword>
<accession>A0A8C2QGL1</accession>
<dbReference type="GO" id="GO:0051673">
    <property type="term" value="P:disruption of plasma membrane integrity in another organism"/>
    <property type="evidence" value="ECO:0007669"/>
    <property type="project" value="TreeGrafter"/>
</dbReference>
<dbReference type="InterPro" id="IPR002366">
    <property type="entry name" value="Alpha-defensin_N"/>
</dbReference>
<dbReference type="Proteomes" id="UP000694386">
    <property type="component" value="Unplaced"/>
</dbReference>
<comment type="subcellular location">
    <subcellularLocation>
        <location evidence="1">Secreted</location>
    </subcellularLocation>
</comment>
<evidence type="ECO:0000256" key="6">
    <source>
        <dbReference type="ARBA" id="ARBA00022940"/>
    </source>
</evidence>
<protein>
    <recommendedName>
        <fullName evidence="9">Alpha-defensin N-terminal domain-containing protein</fullName>
    </recommendedName>
</protein>
<name>A0A8C2QGL1_CRIGR</name>
<evidence type="ECO:0000256" key="4">
    <source>
        <dbReference type="ARBA" id="ARBA00022529"/>
    </source>
</evidence>
<keyword evidence="5 8" id="KW-0732">Signal</keyword>
<reference evidence="10" key="1">
    <citation type="submission" date="2025-08" db="UniProtKB">
        <authorList>
            <consortium name="Ensembl"/>
        </authorList>
    </citation>
    <scope>IDENTIFICATION</scope>
</reference>
<reference evidence="10" key="2">
    <citation type="submission" date="2025-09" db="UniProtKB">
        <authorList>
            <consortium name="Ensembl"/>
        </authorList>
    </citation>
    <scope>IDENTIFICATION</scope>
</reference>
<dbReference type="GO" id="GO:0061844">
    <property type="term" value="P:antimicrobial humoral immune response mediated by antimicrobial peptide"/>
    <property type="evidence" value="ECO:0007669"/>
    <property type="project" value="TreeGrafter"/>
</dbReference>
<feature type="region of interest" description="Disordered" evidence="7">
    <location>
        <begin position="21"/>
        <end position="42"/>
    </location>
</feature>
<evidence type="ECO:0000256" key="8">
    <source>
        <dbReference type="SAM" id="SignalP"/>
    </source>
</evidence>
<dbReference type="GO" id="GO:0050829">
    <property type="term" value="P:defense response to Gram-negative bacterium"/>
    <property type="evidence" value="ECO:0007669"/>
    <property type="project" value="TreeGrafter"/>
</dbReference>
<dbReference type="GO" id="GO:0031012">
    <property type="term" value="C:extracellular matrix"/>
    <property type="evidence" value="ECO:0007669"/>
    <property type="project" value="TreeGrafter"/>
</dbReference>
<feature type="domain" description="Alpha-defensin N-terminal" evidence="9">
    <location>
        <begin position="1"/>
        <end position="51"/>
    </location>
</feature>
<evidence type="ECO:0000256" key="5">
    <source>
        <dbReference type="ARBA" id="ARBA00022729"/>
    </source>
</evidence>
<evidence type="ECO:0000256" key="3">
    <source>
        <dbReference type="ARBA" id="ARBA00022525"/>
    </source>
</evidence>
<dbReference type="InterPro" id="IPR016327">
    <property type="entry name" value="Alpha-defensin"/>
</dbReference>
<feature type="signal peptide" evidence="8">
    <location>
        <begin position="1"/>
        <end position="19"/>
    </location>
</feature>
<dbReference type="SMART" id="SM01418">
    <property type="entry name" value="Defensin_propep"/>
    <property type="match status" value="1"/>
</dbReference>
<organism evidence="10 11">
    <name type="scientific">Cricetulus griseus</name>
    <name type="common">Chinese hamster</name>
    <name type="synonym">Cricetulus barabensis griseus</name>
    <dbReference type="NCBI Taxonomy" id="10029"/>
    <lineage>
        <taxon>Eukaryota</taxon>
        <taxon>Metazoa</taxon>
        <taxon>Chordata</taxon>
        <taxon>Craniata</taxon>
        <taxon>Vertebrata</taxon>
        <taxon>Euteleostomi</taxon>
        <taxon>Mammalia</taxon>
        <taxon>Eutheria</taxon>
        <taxon>Euarchontoglires</taxon>
        <taxon>Glires</taxon>
        <taxon>Rodentia</taxon>
        <taxon>Myomorpha</taxon>
        <taxon>Muroidea</taxon>
        <taxon>Cricetidae</taxon>
        <taxon>Cricetinae</taxon>
        <taxon>Cricetulus</taxon>
    </lineage>
</organism>
<proteinExistence type="inferred from homology"/>
<keyword evidence="6" id="KW-0211">Defensin</keyword>
<sequence>MKTLVLLTALVLLASQALADPLPEATEGTENEAQPRLEDQDVSILFEGPEVSALQRS</sequence>
<dbReference type="GO" id="GO:0019731">
    <property type="term" value="P:antibacterial humoral response"/>
    <property type="evidence" value="ECO:0007669"/>
    <property type="project" value="TreeGrafter"/>
</dbReference>
<keyword evidence="4" id="KW-0929">Antimicrobial</keyword>
<comment type="similarity">
    <text evidence="2">Belongs to the alpha-defensin family.</text>
</comment>
<dbReference type="PANTHER" id="PTHR11876">
    <property type="entry name" value="ALPHA-DEFENSIN 1"/>
    <property type="match status" value="1"/>
</dbReference>
<evidence type="ECO:0000313" key="10">
    <source>
        <dbReference type="Ensembl" id="ENSCGRP00001010727.1"/>
    </source>
</evidence>
<dbReference type="GO" id="GO:0005615">
    <property type="term" value="C:extracellular space"/>
    <property type="evidence" value="ECO:0007669"/>
    <property type="project" value="InterPro"/>
</dbReference>
<evidence type="ECO:0000256" key="2">
    <source>
        <dbReference type="ARBA" id="ARBA00006519"/>
    </source>
</evidence>
<feature type="chain" id="PRO_5035000222" description="Alpha-defensin N-terminal domain-containing protein" evidence="8">
    <location>
        <begin position="20"/>
        <end position="57"/>
    </location>
</feature>
<evidence type="ECO:0000259" key="9">
    <source>
        <dbReference type="SMART" id="SM01418"/>
    </source>
</evidence>
<dbReference type="Pfam" id="PF00879">
    <property type="entry name" value="Defensin_propep"/>
    <property type="match status" value="1"/>
</dbReference>
<dbReference type="GO" id="GO:0071222">
    <property type="term" value="P:cellular response to lipopolysaccharide"/>
    <property type="evidence" value="ECO:0007669"/>
    <property type="project" value="TreeGrafter"/>
</dbReference>
<dbReference type="AlphaFoldDB" id="A0A8C2QGL1"/>